<dbReference type="EMBL" id="JBHRYE010000020">
    <property type="protein sequence ID" value="MFC3672216.1"/>
    <property type="molecule type" value="Genomic_DNA"/>
</dbReference>
<evidence type="ECO:0000313" key="2">
    <source>
        <dbReference type="EMBL" id="MFC3672216.1"/>
    </source>
</evidence>
<gene>
    <name evidence="2" type="ORF">ACFOOT_12370</name>
</gene>
<organism evidence="2 3">
    <name type="scientific">Novosphingobium pokkalii</name>
    <dbReference type="NCBI Taxonomy" id="1770194"/>
    <lineage>
        <taxon>Bacteria</taxon>
        <taxon>Pseudomonadati</taxon>
        <taxon>Pseudomonadota</taxon>
        <taxon>Alphaproteobacteria</taxon>
        <taxon>Sphingomonadales</taxon>
        <taxon>Sphingomonadaceae</taxon>
        <taxon>Novosphingobium</taxon>
    </lineage>
</organism>
<evidence type="ECO:0000256" key="1">
    <source>
        <dbReference type="SAM" id="Phobius"/>
    </source>
</evidence>
<feature type="transmembrane region" description="Helical" evidence="1">
    <location>
        <begin position="40"/>
        <end position="59"/>
    </location>
</feature>
<reference evidence="3" key="1">
    <citation type="journal article" date="2019" name="Int. J. Syst. Evol. Microbiol.">
        <title>The Global Catalogue of Microorganisms (GCM) 10K type strain sequencing project: providing services to taxonomists for standard genome sequencing and annotation.</title>
        <authorList>
            <consortium name="The Broad Institute Genomics Platform"/>
            <consortium name="The Broad Institute Genome Sequencing Center for Infectious Disease"/>
            <person name="Wu L."/>
            <person name="Ma J."/>
        </authorList>
    </citation>
    <scope>NUCLEOTIDE SEQUENCE [LARGE SCALE GENOMIC DNA]</scope>
    <source>
        <strain evidence="3">KCTC 42224</strain>
    </source>
</reference>
<proteinExistence type="predicted"/>
<dbReference type="Proteomes" id="UP001595683">
    <property type="component" value="Unassembled WGS sequence"/>
</dbReference>
<keyword evidence="1" id="KW-0812">Transmembrane</keyword>
<feature type="transmembrane region" description="Helical" evidence="1">
    <location>
        <begin position="12"/>
        <end position="33"/>
    </location>
</feature>
<protein>
    <submittedName>
        <fullName evidence="2">Uncharacterized protein</fullName>
    </submittedName>
</protein>
<sequence length="313" mass="34880">MLALLFEPFPTVVLYSAAALLAYVWVRTILAFLPIGQRLLQWLAAISAVVLITALGYFLPESWNASAGLVPPVPQSQPQAVDIPNGGAIAFIDHGEAKYVRCDAICLSLLMQGRVKFVEVAATLRQPLLFEALPGKRFMINAKTRDCLKGKRDYAFTENELHRHKEFLGVLPIEYDTCLDSEHVMVRPELQTTIVEWIEVGNGEDEPKPGFSGAVSIIRTIIPQRGRKPQVHEARYRAGYRYIRPLYISSYAGNAASGSYFSPAVAISYFTEPGFPDTLEPRFWRLLKGSDEVGAKTASWLDGVVERHSPDRQ</sequence>
<comment type="caution">
    <text evidence="2">The sequence shown here is derived from an EMBL/GenBank/DDBJ whole genome shotgun (WGS) entry which is preliminary data.</text>
</comment>
<accession>A0ABV7V5X4</accession>
<dbReference type="RefSeq" id="WP_191325608.1">
    <property type="nucleotide sequence ID" value="NZ_BMZP01000019.1"/>
</dbReference>
<name>A0ABV7V5X4_9SPHN</name>
<evidence type="ECO:0000313" key="3">
    <source>
        <dbReference type="Proteomes" id="UP001595683"/>
    </source>
</evidence>
<keyword evidence="1" id="KW-1133">Transmembrane helix</keyword>
<keyword evidence="3" id="KW-1185">Reference proteome</keyword>
<keyword evidence="1" id="KW-0472">Membrane</keyword>